<reference evidence="1" key="1">
    <citation type="submission" date="2011-01" db="EMBL/GenBank/DDBJ databases">
        <authorList>
            <person name="Muzny D."/>
            <person name="Qin X."/>
            <person name="Buhay C."/>
            <person name="Dugan-Rocha S."/>
            <person name="Ding Y."/>
            <person name="Chen G."/>
            <person name="Hawes A."/>
            <person name="Holder M."/>
            <person name="Jhangiani S."/>
            <person name="Johnson A."/>
            <person name="Khan Z."/>
            <person name="Li Z."/>
            <person name="Liu W."/>
            <person name="Liu X."/>
            <person name="Perez L."/>
            <person name="Shen H."/>
            <person name="Wang Q."/>
            <person name="Watt J."/>
            <person name="Xi L."/>
            <person name="Xin Y."/>
            <person name="Zhou J."/>
            <person name="Deng J."/>
            <person name="Jiang H."/>
            <person name="Liu Y."/>
            <person name="Qu J."/>
            <person name="Song X.-Z."/>
            <person name="Zhang L."/>
            <person name="Villasana D."/>
            <person name="Johnson A."/>
            <person name="Liu J."/>
            <person name="Liyanage D."/>
            <person name="Lorensuhewa L."/>
            <person name="Robinson T."/>
            <person name="Song A."/>
            <person name="Song B.-B."/>
            <person name="Dinh H."/>
            <person name="Thornton R."/>
            <person name="Coyle M."/>
            <person name="Francisco L."/>
            <person name="Jackson L."/>
            <person name="Javaid M."/>
            <person name="Korchina V."/>
            <person name="Kovar C."/>
            <person name="Mata R."/>
            <person name="Mathew T."/>
            <person name="Ngo R."/>
            <person name="Nguyen L."/>
            <person name="Nguyen N."/>
            <person name="Okwuonu G."/>
            <person name="Ongeri F."/>
            <person name="Pham C."/>
            <person name="Simmons D."/>
            <person name="Wilczek-Boney K."/>
            <person name="Hale W."/>
            <person name="Jakkamsetti A."/>
            <person name="Pham P."/>
            <person name="Ruth R."/>
            <person name="San Lucas F."/>
            <person name="Warren J."/>
            <person name="Zhang J."/>
            <person name="Zhao Z."/>
            <person name="Zhou C."/>
            <person name="Zhu D."/>
            <person name="Lee S."/>
            <person name="Bess C."/>
            <person name="Blankenburg K."/>
            <person name="Forbes L."/>
            <person name="Fu Q."/>
            <person name="Gubbala S."/>
            <person name="Hirani K."/>
            <person name="Jayaseelan J.C."/>
            <person name="Lara F."/>
            <person name="Munidasa M."/>
            <person name="Palculict T."/>
            <person name="Patil S."/>
            <person name="Pu L.-L."/>
            <person name="Saada N."/>
            <person name="Tang L."/>
            <person name="Weissenberger G."/>
            <person name="Zhu Y."/>
            <person name="Hemphill L."/>
            <person name="Shang Y."/>
            <person name="Youmans B."/>
            <person name="Ayvaz T."/>
            <person name="Ross M."/>
            <person name="Santibanez J."/>
            <person name="Aqrawi P."/>
            <person name="Gross S."/>
            <person name="Joshi V."/>
            <person name="Fowler G."/>
            <person name="Nazareth L."/>
            <person name="Reid J."/>
            <person name="Worley K."/>
            <person name="Petrosino J."/>
            <person name="Highlander S."/>
            <person name="Gibbs R."/>
        </authorList>
    </citation>
    <scope>NUCLEOTIDE SEQUENCE [LARGE SCALE GENOMIC DNA]</scope>
    <source>
        <strain evidence="1">ATCC 33707</strain>
    </source>
</reference>
<dbReference type="EMBL" id="ADNW02000006">
    <property type="protein sequence ID" value="EGD25317.1"/>
    <property type="molecule type" value="Genomic_DNA"/>
</dbReference>
<dbReference type="STRING" id="43767.A6I91_18980"/>
<protein>
    <submittedName>
        <fullName evidence="1">Uncharacterized protein</fullName>
    </submittedName>
</protein>
<keyword evidence="2" id="KW-1185">Reference proteome</keyword>
<dbReference type="AlphaFoldDB" id="E9SXN3"/>
<comment type="caution">
    <text evidence="1">The sequence shown here is derived from an EMBL/GenBank/DDBJ whole genome shotgun (WGS) entry which is preliminary data.</text>
</comment>
<proteinExistence type="predicted"/>
<name>E9SXN3_RHOHA</name>
<sequence length="48" mass="5113">MSASAAAAQRADVTLTRRAAATLEDVRLQRADHVTDGGFLIARDGRDD</sequence>
<evidence type="ECO:0000313" key="2">
    <source>
        <dbReference type="Proteomes" id="UP000004245"/>
    </source>
</evidence>
<dbReference type="RefSeq" id="WP_005514146.1">
    <property type="nucleotide sequence ID" value="NZ_CM001149.1"/>
</dbReference>
<gene>
    <name evidence="1" type="ORF">HMPREF0724_11098</name>
</gene>
<organism evidence="1 2">
    <name type="scientific">Prescottella equi ATCC 33707</name>
    <dbReference type="NCBI Taxonomy" id="525370"/>
    <lineage>
        <taxon>Bacteria</taxon>
        <taxon>Bacillati</taxon>
        <taxon>Actinomycetota</taxon>
        <taxon>Actinomycetes</taxon>
        <taxon>Mycobacteriales</taxon>
        <taxon>Nocardiaceae</taxon>
        <taxon>Prescottella</taxon>
    </lineage>
</organism>
<evidence type="ECO:0000313" key="1">
    <source>
        <dbReference type="EMBL" id="EGD25317.1"/>
    </source>
</evidence>
<dbReference type="HOGENOM" id="CLU_3157178_0_0_11"/>
<dbReference type="Proteomes" id="UP000004245">
    <property type="component" value="Unassembled WGS sequence"/>
</dbReference>
<accession>E9SXN3</accession>